<reference evidence="1 2" key="1">
    <citation type="submission" date="2019-02" db="EMBL/GenBank/DDBJ databases">
        <title>Sequencing the genomes of 1000 actinobacteria strains.</title>
        <authorList>
            <person name="Klenk H.-P."/>
        </authorList>
    </citation>
    <scope>NUCLEOTIDE SEQUENCE [LARGE SCALE GENOMIC DNA]</scope>
    <source>
        <strain evidence="1 2">DSM 45779</strain>
    </source>
</reference>
<dbReference type="EMBL" id="SHKL01000001">
    <property type="protein sequence ID" value="RZT83444.1"/>
    <property type="molecule type" value="Genomic_DNA"/>
</dbReference>
<evidence type="ECO:0000313" key="1">
    <source>
        <dbReference type="EMBL" id="RZT83444.1"/>
    </source>
</evidence>
<comment type="caution">
    <text evidence="1">The sequence shown here is derived from an EMBL/GenBank/DDBJ whole genome shotgun (WGS) entry which is preliminary data.</text>
</comment>
<gene>
    <name evidence="1" type="ORF">EV383_0249</name>
</gene>
<evidence type="ECO:0000313" key="2">
    <source>
        <dbReference type="Proteomes" id="UP000291591"/>
    </source>
</evidence>
<protein>
    <submittedName>
        <fullName evidence="1">Uncharacterized protein</fullName>
    </submittedName>
</protein>
<organism evidence="1 2">
    <name type="scientific">Pseudonocardia sediminis</name>
    <dbReference type="NCBI Taxonomy" id="1397368"/>
    <lineage>
        <taxon>Bacteria</taxon>
        <taxon>Bacillati</taxon>
        <taxon>Actinomycetota</taxon>
        <taxon>Actinomycetes</taxon>
        <taxon>Pseudonocardiales</taxon>
        <taxon>Pseudonocardiaceae</taxon>
        <taxon>Pseudonocardia</taxon>
    </lineage>
</organism>
<dbReference type="InterPro" id="IPR054271">
    <property type="entry name" value="DUF7002"/>
</dbReference>
<dbReference type="OrthoDB" id="154268at2"/>
<dbReference type="Proteomes" id="UP000291591">
    <property type="component" value="Unassembled WGS sequence"/>
</dbReference>
<name>A0A4Q7UR44_PSEST</name>
<dbReference type="AlphaFoldDB" id="A0A4Q7UR44"/>
<dbReference type="Pfam" id="PF22531">
    <property type="entry name" value="DUF7002"/>
    <property type="match status" value="1"/>
</dbReference>
<proteinExistence type="predicted"/>
<accession>A0A4Q7UR44</accession>
<dbReference type="RefSeq" id="WP_130288199.1">
    <property type="nucleotide sequence ID" value="NZ_SHKL01000001.1"/>
</dbReference>
<keyword evidence="2" id="KW-1185">Reference proteome</keyword>
<sequence length="206" mass="23271">MRVDDLVRRVPRLFHTTSAQAWPGIRAHGLLTADALVRLFEADENLLTRRRPVAHRLTHPEHGVARLRDQRPMNEKHLARMLDGTAMTTADYLRRINTMAFLWADPARLDQLRSLPRYAGETHLVLTVDTASLLGAHLDDVVLTRINSGAALFPSGRRGPETFRSVADFPDCDRVVELAVSGGVPDLDRHLLRVQRWHGDQVEDLD</sequence>